<comment type="caution">
    <text evidence="1">The sequence shown here is derived from an EMBL/GenBank/DDBJ whole genome shotgun (WGS) entry which is preliminary data.</text>
</comment>
<name>A0A7W7RL10_9ACTN</name>
<evidence type="ECO:0000313" key="2">
    <source>
        <dbReference type="Proteomes" id="UP000523007"/>
    </source>
</evidence>
<evidence type="ECO:0000313" key="1">
    <source>
        <dbReference type="EMBL" id="MBB4933920.1"/>
    </source>
</evidence>
<proteinExistence type="predicted"/>
<dbReference type="Proteomes" id="UP000523007">
    <property type="component" value="Unassembled WGS sequence"/>
</dbReference>
<reference evidence="1 2" key="1">
    <citation type="submission" date="2020-08" db="EMBL/GenBank/DDBJ databases">
        <title>Sequencing the genomes of 1000 actinobacteria strains.</title>
        <authorList>
            <person name="Klenk H.-P."/>
        </authorList>
    </citation>
    <scope>NUCLEOTIDE SEQUENCE [LARGE SCALE GENOMIC DNA]</scope>
    <source>
        <strain evidence="1 2">DSM 102030</strain>
    </source>
</reference>
<protein>
    <submittedName>
        <fullName evidence="1">Uncharacterized protein</fullName>
    </submittedName>
</protein>
<sequence length="39" mass="4665">MRRTYDHESLGALLAECGMSVVERGYQFRGRWTERAYLR</sequence>
<organism evidence="1 2">
    <name type="scientific">Lipingzhangella halophila</name>
    <dbReference type="NCBI Taxonomy" id="1783352"/>
    <lineage>
        <taxon>Bacteria</taxon>
        <taxon>Bacillati</taxon>
        <taxon>Actinomycetota</taxon>
        <taxon>Actinomycetes</taxon>
        <taxon>Streptosporangiales</taxon>
        <taxon>Nocardiopsidaceae</taxon>
        <taxon>Lipingzhangella</taxon>
    </lineage>
</organism>
<dbReference type="EMBL" id="JACHJT010000001">
    <property type="protein sequence ID" value="MBB4933920.1"/>
    <property type="molecule type" value="Genomic_DNA"/>
</dbReference>
<keyword evidence="2" id="KW-1185">Reference proteome</keyword>
<gene>
    <name evidence="1" type="ORF">F4561_004740</name>
</gene>
<accession>A0A7W7RL10</accession>
<dbReference type="AlphaFoldDB" id="A0A7W7RL10"/>